<name>A0A6C0B5L2_9ZZZZ</name>
<dbReference type="GO" id="GO:0004144">
    <property type="term" value="F:diacylglycerol O-acyltransferase activity"/>
    <property type="evidence" value="ECO:0007669"/>
    <property type="project" value="UniProtKB-EC"/>
</dbReference>
<evidence type="ECO:0000256" key="14">
    <source>
        <dbReference type="SAM" id="Phobius"/>
    </source>
</evidence>
<dbReference type="InterPro" id="IPR007130">
    <property type="entry name" value="DAGAT"/>
</dbReference>
<dbReference type="EC" id="2.3.1.20" evidence="4"/>
<evidence type="ECO:0000256" key="12">
    <source>
        <dbReference type="ARBA" id="ARBA00023136"/>
    </source>
</evidence>
<feature type="transmembrane region" description="Helical" evidence="14">
    <location>
        <begin position="6"/>
        <end position="39"/>
    </location>
</feature>
<dbReference type="EMBL" id="MN739078">
    <property type="protein sequence ID" value="QHS87124.1"/>
    <property type="molecule type" value="Genomic_DNA"/>
</dbReference>
<accession>A0A6C0B5L2</accession>
<comment type="subcellular location">
    <subcellularLocation>
        <location evidence="1">Endoplasmic reticulum membrane</location>
        <topology evidence="1">Multi-pass membrane protein</topology>
    </subcellularLocation>
</comment>
<dbReference type="PANTHER" id="PTHR12317:SF0">
    <property type="entry name" value="ACYLTRANSFERASE"/>
    <property type="match status" value="1"/>
</dbReference>
<dbReference type="GO" id="GO:0005789">
    <property type="term" value="C:endoplasmic reticulum membrane"/>
    <property type="evidence" value="ECO:0007669"/>
    <property type="project" value="UniProtKB-SubCell"/>
</dbReference>
<evidence type="ECO:0000256" key="4">
    <source>
        <dbReference type="ARBA" id="ARBA00013244"/>
    </source>
</evidence>
<dbReference type="Pfam" id="PF03982">
    <property type="entry name" value="DAGAT"/>
    <property type="match status" value="1"/>
</dbReference>
<evidence type="ECO:0000313" key="15">
    <source>
        <dbReference type="EMBL" id="QHS87124.1"/>
    </source>
</evidence>
<keyword evidence="10 14" id="KW-1133">Transmembrane helix</keyword>
<dbReference type="PANTHER" id="PTHR12317">
    <property type="entry name" value="DIACYLGLYCEROL O-ACYLTRANSFERASE"/>
    <property type="match status" value="1"/>
</dbReference>
<evidence type="ECO:0000256" key="5">
    <source>
        <dbReference type="ARBA" id="ARBA00022516"/>
    </source>
</evidence>
<keyword evidence="11" id="KW-0443">Lipid metabolism</keyword>
<organism evidence="15">
    <name type="scientific">viral metagenome</name>
    <dbReference type="NCBI Taxonomy" id="1070528"/>
    <lineage>
        <taxon>unclassified sequences</taxon>
        <taxon>metagenomes</taxon>
        <taxon>organismal metagenomes</taxon>
    </lineage>
</organism>
<keyword evidence="7 14" id="KW-0812">Transmembrane</keyword>
<keyword evidence="6" id="KW-0808">Transferase</keyword>
<evidence type="ECO:0000256" key="9">
    <source>
        <dbReference type="ARBA" id="ARBA00022824"/>
    </source>
</evidence>
<protein>
    <recommendedName>
        <fullName evidence="4">diacylglycerol O-acyltransferase</fullName>
        <ecNumber evidence="4">2.3.1.20</ecNumber>
    </recommendedName>
</protein>
<dbReference type="GO" id="GO:0006071">
    <property type="term" value="P:glycerol metabolic process"/>
    <property type="evidence" value="ECO:0007669"/>
    <property type="project" value="UniProtKB-KW"/>
</dbReference>
<evidence type="ECO:0000256" key="2">
    <source>
        <dbReference type="ARBA" id="ARBA00004771"/>
    </source>
</evidence>
<evidence type="ECO:0000256" key="6">
    <source>
        <dbReference type="ARBA" id="ARBA00022679"/>
    </source>
</evidence>
<sequence length="289" mass="32395">MAWMYLWPLVLIGAFVILVLVGVLMGVNLVLGLLVASLYGLFPKEALFESVTSRLRNKQVEENIQATFRMECPEAPPPTCLFIWQPHGLISVSSVMFNGGLCKHPNYRANHAVTLPFYHYFPVIGDIIRHLGSIPSDSNSITKTLQKGESVSLMLGGVREMLVAEGKHMKLYIRNRTGLFRIALDTKTPLVPVLTYGENEVFPRSNEWWATELNNLLHSYTGMAIGIPTWKALQNWFELSYRPLKPIVTHVGSPIPAVGDILTLRNTYIKSVEDLFKKTAPAGYTLQIV</sequence>
<keyword evidence="9" id="KW-0256">Endoplasmic reticulum</keyword>
<evidence type="ECO:0000256" key="7">
    <source>
        <dbReference type="ARBA" id="ARBA00022692"/>
    </source>
</evidence>
<evidence type="ECO:0000256" key="13">
    <source>
        <dbReference type="ARBA" id="ARBA00023315"/>
    </source>
</evidence>
<keyword evidence="8" id="KW-0319">Glycerol metabolism</keyword>
<reference evidence="15" key="1">
    <citation type="journal article" date="2020" name="Nature">
        <title>Giant virus diversity and host interactions through global metagenomics.</title>
        <authorList>
            <person name="Schulz F."/>
            <person name="Roux S."/>
            <person name="Paez-Espino D."/>
            <person name="Jungbluth S."/>
            <person name="Walsh D.A."/>
            <person name="Denef V.J."/>
            <person name="McMahon K.D."/>
            <person name="Konstantinidis K.T."/>
            <person name="Eloe-Fadrosh E.A."/>
            <person name="Kyrpides N.C."/>
            <person name="Woyke T."/>
        </authorList>
    </citation>
    <scope>NUCLEOTIDE SEQUENCE</scope>
    <source>
        <strain evidence="15">GVMAG-M-3300009684-20</strain>
    </source>
</reference>
<dbReference type="GO" id="GO:0019432">
    <property type="term" value="P:triglyceride biosynthetic process"/>
    <property type="evidence" value="ECO:0007669"/>
    <property type="project" value="TreeGrafter"/>
</dbReference>
<comment type="pathway">
    <text evidence="2">Glycerolipid metabolism; triacylglycerol biosynthesis.</text>
</comment>
<keyword evidence="13" id="KW-0012">Acyltransferase</keyword>
<evidence type="ECO:0000256" key="1">
    <source>
        <dbReference type="ARBA" id="ARBA00004477"/>
    </source>
</evidence>
<evidence type="ECO:0000256" key="3">
    <source>
        <dbReference type="ARBA" id="ARBA00005189"/>
    </source>
</evidence>
<keyword evidence="5" id="KW-0444">Lipid biosynthesis</keyword>
<proteinExistence type="predicted"/>
<comment type="pathway">
    <text evidence="3">Lipid metabolism.</text>
</comment>
<keyword evidence="12 14" id="KW-0472">Membrane</keyword>
<dbReference type="AlphaFoldDB" id="A0A6C0B5L2"/>
<evidence type="ECO:0000256" key="10">
    <source>
        <dbReference type="ARBA" id="ARBA00022989"/>
    </source>
</evidence>
<evidence type="ECO:0000256" key="8">
    <source>
        <dbReference type="ARBA" id="ARBA00022798"/>
    </source>
</evidence>
<evidence type="ECO:0000256" key="11">
    <source>
        <dbReference type="ARBA" id="ARBA00023098"/>
    </source>
</evidence>